<evidence type="ECO:0000256" key="1">
    <source>
        <dbReference type="SAM" id="Coils"/>
    </source>
</evidence>
<dbReference type="AlphaFoldDB" id="A0A8C2JZS9"/>
<feature type="compositionally biased region" description="Polar residues" evidence="2">
    <location>
        <begin position="143"/>
        <end position="165"/>
    </location>
</feature>
<organism evidence="3 4">
    <name type="scientific">Cyprinus carpio</name>
    <name type="common">Common carp</name>
    <dbReference type="NCBI Taxonomy" id="7962"/>
    <lineage>
        <taxon>Eukaryota</taxon>
        <taxon>Metazoa</taxon>
        <taxon>Chordata</taxon>
        <taxon>Craniata</taxon>
        <taxon>Vertebrata</taxon>
        <taxon>Euteleostomi</taxon>
        <taxon>Actinopterygii</taxon>
        <taxon>Neopterygii</taxon>
        <taxon>Teleostei</taxon>
        <taxon>Ostariophysi</taxon>
        <taxon>Cypriniformes</taxon>
        <taxon>Cyprinidae</taxon>
        <taxon>Cyprininae</taxon>
        <taxon>Cyprinus</taxon>
    </lineage>
</organism>
<protein>
    <submittedName>
        <fullName evidence="3">Coiled-coil domain containing 14</fullName>
    </submittedName>
</protein>
<dbReference type="GO" id="GO:0034451">
    <property type="term" value="C:centriolar satellite"/>
    <property type="evidence" value="ECO:0007669"/>
    <property type="project" value="TreeGrafter"/>
</dbReference>
<gene>
    <name evidence="3" type="primary">LOC109045587</name>
</gene>
<dbReference type="GO" id="GO:0071539">
    <property type="term" value="P:protein localization to centrosome"/>
    <property type="evidence" value="ECO:0007669"/>
    <property type="project" value="TreeGrafter"/>
</dbReference>
<keyword evidence="1" id="KW-0175">Coiled coil</keyword>
<proteinExistence type="predicted"/>
<accession>A0A8C2JZS9</accession>
<feature type="region of interest" description="Disordered" evidence="2">
    <location>
        <begin position="363"/>
        <end position="387"/>
    </location>
</feature>
<dbReference type="Proteomes" id="UP000694701">
    <property type="component" value="Unplaced"/>
</dbReference>
<evidence type="ECO:0000313" key="4">
    <source>
        <dbReference type="Proteomes" id="UP000694701"/>
    </source>
</evidence>
<name>A0A8C2JZS9_CYPCA</name>
<dbReference type="Ensembl" id="ENSCCRT00020110994.1">
    <property type="protein sequence ID" value="ENSCCRP00020101521.1"/>
    <property type="gene ID" value="ENSCCRG00020046577.1"/>
</dbReference>
<dbReference type="Pfam" id="PF15254">
    <property type="entry name" value="CCDC14"/>
    <property type="match status" value="1"/>
</dbReference>
<dbReference type="InterPro" id="IPR029343">
    <property type="entry name" value="CCDC14"/>
</dbReference>
<feature type="coiled-coil region" evidence="1">
    <location>
        <begin position="471"/>
        <end position="619"/>
    </location>
</feature>
<sequence length="914" mass="100553">MAKQGVSKPKVISSGRLTGFGRGQIHKKRVAGRCVPPLEPAYSLYSTDSEDQVTTIHKGLDRCAALLSGILQAEQAESKPKPQVTKTCTFKSKPKNLLRKIETDKKRHGKKTNTAIHANKRPAPVQKTFASASCHLSSAGHCDQNSGNRRAQVSQDHPSGLTPVTQAEHKQQNSLPLACSQPAASCNIPPLDQVHTSTVFNCRLTTSTPVLSPQRPGSVHNEPCTSKCVLSSGSSSGASSATPSCPHGSVEMSGIPTQYAAAFSMPPAVQQQSPATVSPVQNRSCTPVGHGVPIITGPICSVNHQVGFVGPVVPLPSSTGSSTCPSSAVLATQVPNQSQVSQSQPNPNQPVLLVCNDQEQELCSEESSKEGGTNAEKDQKDGLDITPFRDISCETSNEKLTILSHKAKPTSPEKTSQKVMTVKYLLGELKTLVANQDSDAVRLISEVEQSISLLPVMVGSTNIQAEIALALQPLRSENVQLRRRLRILNQQLLEKERAERQNRPKTCDMEVVALQSLNLTLQTQLNESRRELDDLQQGNMRLRKAMEDKDNDLKHHKELYELENNRLRLEVSEALAEMQNCQSKLGKYEIEKTTLTLSLQQREAEIGRLQEVIRNLQRSQTKDTSKYSNQLDLRQPNSQLTRSVLELHENAQRETAVSDKLSNSVKTYLQTLEGIEQASPPHRIDCRPQTLQPASPVQIDGGKENFMPSDTKVCSPYMYKPTLETIAENVAQLEEQKRTTFAPLRETPVVQLASEVAYSNPLTQCNELITAKNQREDVDAHVSLKYIGCAFEKLDISDSDIQDVKNDGRDYIVDHHGRALHLNSKNKGPNNQLVQSQHARRCLRMGVQSAYTGHPSVLENTFSSCDIKSLASDWSINSWSTFNTQDEQNFREGLAALDASIESLQKTLKVDLKK</sequence>
<reference evidence="3" key="1">
    <citation type="submission" date="2025-08" db="UniProtKB">
        <authorList>
            <consortium name="Ensembl"/>
        </authorList>
    </citation>
    <scope>IDENTIFICATION</scope>
</reference>
<dbReference type="PANTHER" id="PTHR22367:SF2">
    <property type="entry name" value="COILED-COIL DOMAIN-CONTAINING PROTEIN 14"/>
    <property type="match status" value="1"/>
</dbReference>
<evidence type="ECO:0000313" key="3">
    <source>
        <dbReference type="Ensembl" id="ENSCCRP00020101521.1"/>
    </source>
</evidence>
<dbReference type="PANTHER" id="PTHR22367">
    <property type="entry name" value="COILED-COIL DOMAIN-CONTAINING PROTEIN 14"/>
    <property type="match status" value="1"/>
</dbReference>
<evidence type="ECO:0000256" key="2">
    <source>
        <dbReference type="SAM" id="MobiDB-lite"/>
    </source>
</evidence>
<feature type="region of interest" description="Disordered" evidence="2">
    <location>
        <begin position="140"/>
        <end position="175"/>
    </location>
</feature>